<dbReference type="PROSITE" id="PS50940">
    <property type="entry name" value="CHIT_BIND_II"/>
    <property type="match status" value="3"/>
</dbReference>
<evidence type="ECO:0000313" key="8">
    <source>
        <dbReference type="EnsemblMetazoa" id="ADIR014006-PA"/>
    </source>
</evidence>
<keyword evidence="3" id="KW-0677">Repeat</keyword>
<dbReference type="InterPro" id="IPR002557">
    <property type="entry name" value="Chitin-bd_dom"/>
</dbReference>
<feature type="domain" description="Chitin-binding type-2" evidence="7">
    <location>
        <begin position="34"/>
        <end position="94"/>
    </location>
</feature>
<protein>
    <recommendedName>
        <fullName evidence="7">Chitin-binding type-2 domain-containing protein</fullName>
    </recommendedName>
</protein>
<feature type="domain" description="Chitin-binding type-2" evidence="7">
    <location>
        <begin position="146"/>
        <end position="206"/>
    </location>
</feature>
<keyword evidence="4" id="KW-1015">Disulfide bond</keyword>
<keyword evidence="5" id="KW-0325">Glycoprotein</keyword>
<dbReference type="AlphaFoldDB" id="A0A182NVR2"/>
<name>A0A182NVR2_9DIPT</name>
<dbReference type="Proteomes" id="UP000075884">
    <property type="component" value="Unassembled WGS sequence"/>
</dbReference>
<organism evidence="8 9">
    <name type="scientific">Anopheles dirus</name>
    <dbReference type="NCBI Taxonomy" id="7168"/>
    <lineage>
        <taxon>Eukaryota</taxon>
        <taxon>Metazoa</taxon>
        <taxon>Ecdysozoa</taxon>
        <taxon>Arthropoda</taxon>
        <taxon>Hexapoda</taxon>
        <taxon>Insecta</taxon>
        <taxon>Pterygota</taxon>
        <taxon>Neoptera</taxon>
        <taxon>Endopterygota</taxon>
        <taxon>Diptera</taxon>
        <taxon>Nematocera</taxon>
        <taxon>Culicoidea</taxon>
        <taxon>Culicidae</taxon>
        <taxon>Anophelinae</taxon>
        <taxon>Anopheles</taxon>
    </lineage>
</organism>
<keyword evidence="1" id="KW-0147">Chitin-binding</keyword>
<evidence type="ECO:0000256" key="3">
    <source>
        <dbReference type="ARBA" id="ARBA00022737"/>
    </source>
</evidence>
<dbReference type="EnsemblMetazoa" id="ADIR014006-RA">
    <property type="protein sequence ID" value="ADIR014006-PA"/>
    <property type="gene ID" value="ADIR014006"/>
</dbReference>
<evidence type="ECO:0000256" key="5">
    <source>
        <dbReference type="ARBA" id="ARBA00023180"/>
    </source>
</evidence>
<dbReference type="Gene3D" id="2.170.140.10">
    <property type="entry name" value="Chitin binding domain"/>
    <property type="match status" value="3"/>
</dbReference>
<dbReference type="GO" id="GO:0005576">
    <property type="term" value="C:extracellular region"/>
    <property type="evidence" value="ECO:0007669"/>
    <property type="project" value="InterPro"/>
</dbReference>
<feature type="signal peptide" evidence="6">
    <location>
        <begin position="1"/>
        <end position="15"/>
    </location>
</feature>
<dbReference type="SMART" id="SM00494">
    <property type="entry name" value="ChtBD2"/>
    <property type="match status" value="3"/>
</dbReference>
<dbReference type="GO" id="GO:0008061">
    <property type="term" value="F:chitin binding"/>
    <property type="evidence" value="ECO:0007669"/>
    <property type="project" value="UniProtKB-KW"/>
</dbReference>
<feature type="domain" description="Chitin-binding type-2" evidence="7">
    <location>
        <begin position="231"/>
        <end position="292"/>
    </location>
</feature>
<evidence type="ECO:0000256" key="6">
    <source>
        <dbReference type="SAM" id="SignalP"/>
    </source>
</evidence>
<evidence type="ECO:0000313" key="9">
    <source>
        <dbReference type="Proteomes" id="UP000075884"/>
    </source>
</evidence>
<accession>A0A182NVR2</accession>
<sequence length="316" mass="33939">MLLVLLLGAFGVVSGSEPTPWSCNLCPVGACVTDSRCPLVDNPLNPTTLPHATNCNQFYMCSHGQACEMTCPAGLDWSQALRRCEWPNVACCNPAVPCLPGCPEVCTTIPPPITTTTTTTTTTTAAPPGTTLPDTPCLPCMQCTADARCPVNENPDQPTLLPHENDCTRFYMCVLGERCPIQCPPGEHFSAQLQRCDWPHFACCDRTIQCQQFPPAPADPTVPPSENCRPDAGCPITENDPLNPLLLPVPGNCGAFYKCRTGDACLLPCPTGQHFSRVLQRCERPETACCDPNVTCCAACVQSKLQELQGLLGIES</sequence>
<dbReference type="Pfam" id="PF01607">
    <property type="entry name" value="CBM_14"/>
    <property type="match status" value="3"/>
</dbReference>
<evidence type="ECO:0000256" key="1">
    <source>
        <dbReference type="ARBA" id="ARBA00022669"/>
    </source>
</evidence>
<dbReference type="SUPFAM" id="SSF57625">
    <property type="entry name" value="Invertebrate chitin-binding proteins"/>
    <property type="match status" value="3"/>
</dbReference>
<dbReference type="VEuPathDB" id="VectorBase:ADIR014006"/>
<evidence type="ECO:0000256" key="2">
    <source>
        <dbReference type="ARBA" id="ARBA00022729"/>
    </source>
</evidence>
<evidence type="ECO:0000256" key="4">
    <source>
        <dbReference type="ARBA" id="ARBA00023157"/>
    </source>
</evidence>
<feature type="chain" id="PRO_5012091099" description="Chitin-binding type-2 domain-containing protein" evidence="6">
    <location>
        <begin position="16"/>
        <end position="316"/>
    </location>
</feature>
<dbReference type="STRING" id="7168.A0A182NVR2"/>
<reference evidence="8" key="2">
    <citation type="submission" date="2020-05" db="UniProtKB">
        <authorList>
            <consortium name="EnsemblMetazoa"/>
        </authorList>
    </citation>
    <scope>IDENTIFICATION</scope>
    <source>
        <strain evidence="8">WRAIR2</strain>
    </source>
</reference>
<dbReference type="PANTHER" id="PTHR23301:SF0">
    <property type="entry name" value="CHITIN-BINDING TYPE-2 DOMAIN-CONTAINING PROTEIN-RELATED"/>
    <property type="match status" value="1"/>
</dbReference>
<dbReference type="InterPro" id="IPR036508">
    <property type="entry name" value="Chitin-bd_dom_sf"/>
</dbReference>
<evidence type="ECO:0000259" key="7">
    <source>
        <dbReference type="PROSITE" id="PS50940"/>
    </source>
</evidence>
<reference evidence="9" key="1">
    <citation type="submission" date="2013-03" db="EMBL/GenBank/DDBJ databases">
        <title>The Genome Sequence of Anopheles dirus WRAIR2.</title>
        <authorList>
            <consortium name="The Broad Institute Genomics Platform"/>
            <person name="Neafsey D.E."/>
            <person name="Walton C."/>
            <person name="Walker B."/>
            <person name="Young S.K."/>
            <person name="Zeng Q."/>
            <person name="Gargeya S."/>
            <person name="Fitzgerald M."/>
            <person name="Haas B."/>
            <person name="Abouelleil A."/>
            <person name="Allen A.W."/>
            <person name="Alvarado L."/>
            <person name="Arachchi H.M."/>
            <person name="Berlin A.M."/>
            <person name="Chapman S.B."/>
            <person name="Gainer-Dewar J."/>
            <person name="Goldberg J."/>
            <person name="Griggs A."/>
            <person name="Gujja S."/>
            <person name="Hansen M."/>
            <person name="Howarth C."/>
            <person name="Imamovic A."/>
            <person name="Ireland A."/>
            <person name="Larimer J."/>
            <person name="McCowan C."/>
            <person name="Murphy C."/>
            <person name="Pearson M."/>
            <person name="Poon T.W."/>
            <person name="Priest M."/>
            <person name="Roberts A."/>
            <person name="Saif S."/>
            <person name="Shea T."/>
            <person name="Sisk P."/>
            <person name="Sykes S."/>
            <person name="Wortman J."/>
            <person name="Nusbaum C."/>
            <person name="Birren B."/>
        </authorList>
    </citation>
    <scope>NUCLEOTIDE SEQUENCE [LARGE SCALE GENOMIC DNA]</scope>
    <source>
        <strain evidence="9">WRAIR2</strain>
    </source>
</reference>
<dbReference type="InterPro" id="IPR051940">
    <property type="entry name" value="Chitin_bind-dev_reg"/>
</dbReference>
<keyword evidence="2 6" id="KW-0732">Signal</keyword>
<dbReference type="PANTHER" id="PTHR23301">
    <property type="entry name" value="CHITIN BINDING PERITROPHIN-A"/>
    <property type="match status" value="1"/>
</dbReference>
<proteinExistence type="predicted"/>
<keyword evidence="9" id="KW-1185">Reference proteome</keyword>